<sequence length="66" mass="7505">MSATEARKRFLSLVRDLVASNNGFTINDIMETDYVTLFNVLNAEELKQDKEEIMSLEDFINMTGGD</sequence>
<dbReference type="Proteomes" id="UP000284046">
    <property type="component" value="Unassembled WGS sequence"/>
</dbReference>
<dbReference type="EMBL" id="QRWZ01000003">
    <property type="protein sequence ID" value="RGT61688.1"/>
    <property type="molecule type" value="Genomic_DNA"/>
</dbReference>
<protein>
    <submittedName>
        <fullName evidence="1">Uncharacterized protein</fullName>
    </submittedName>
</protein>
<reference evidence="1 2" key="1">
    <citation type="submission" date="2018-08" db="EMBL/GenBank/DDBJ databases">
        <title>A genome reference for cultivated species of the human gut microbiota.</title>
        <authorList>
            <person name="Zou Y."/>
            <person name="Xue W."/>
            <person name="Luo G."/>
        </authorList>
    </citation>
    <scope>NUCLEOTIDE SEQUENCE [LARGE SCALE GENOMIC DNA]</scope>
    <source>
        <strain evidence="1 2">AF18-38</strain>
    </source>
</reference>
<comment type="caution">
    <text evidence="1">The sequence shown here is derived from an EMBL/GenBank/DDBJ whole genome shotgun (WGS) entry which is preliminary data.</text>
</comment>
<evidence type="ECO:0000313" key="2">
    <source>
        <dbReference type="Proteomes" id="UP000284046"/>
    </source>
</evidence>
<evidence type="ECO:0000313" key="1">
    <source>
        <dbReference type="EMBL" id="RGT61688.1"/>
    </source>
</evidence>
<name>A0A2T0FUD7_STRAP</name>
<gene>
    <name evidence="1" type="ORF">DWX18_03390</name>
</gene>
<organism evidence="1 2">
    <name type="scientific">Streptococcus anginosus</name>
    <dbReference type="NCBI Taxonomy" id="1328"/>
    <lineage>
        <taxon>Bacteria</taxon>
        <taxon>Bacillati</taxon>
        <taxon>Bacillota</taxon>
        <taxon>Bacilli</taxon>
        <taxon>Lactobacillales</taxon>
        <taxon>Streptococcaceae</taxon>
        <taxon>Streptococcus</taxon>
        <taxon>Streptococcus anginosus group</taxon>
    </lineage>
</organism>
<dbReference type="AlphaFoldDB" id="A0A2T0FUD7"/>
<accession>A0A2T0FUD7</accession>
<proteinExistence type="predicted"/>